<dbReference type="InterPro" id="IPR043128">
    <property type="entry name" value="Rev_trsase/Diguanyl_cyclase"/>
</dbReference>
<feature type="modified residue" description="4-aspartylphosphate" evidence="6">
    <location>
        <position position="68"/>
    </location>
</feature>
<evidence type="ECO:0008006" key="11">
    <source>
        <dbReference type="Google" id="ProtNLM"/>
    </source>
</evidence>
<evidence type="ECO:0000256" key="5">
    <source>
        <dbReference type="ARBA" id="ARBA00023163"/>
    </source>
</evidence>
<dbReference type="InterPro" id="IPR000160">
    <property type="entry name" value="GGDEF_dom"/>
</dbReference>
<dbReference type="InterPro" id="IPR039420">
    <property type="entry name" value="WalR-like"/>
</dbReference>
<gene>
    <name evidence="10" type="ORF">AVDCRST_MAG16-1122</name>
</gene>
<dbReference type="PROSITE" id="PS50110">
    <property type="entry name" value="RESPONSE_REGULATORY"/>
    <property type="match status" value="1"/>
</dbReference>
<evidence type="ECO:0000256" key="2">
    <source>
        <dbReference type="ARBA" id="ARBA00023012"/>
    </source>
</evidence>
<feature type="region of interest" description="Disordered" evidence="7">
    <location>
        <begin position="308"/>
        <end position="328"/>
    </location>
</feature>
<dbReference type="GO" id="GO:0000156">
    <property type="term" value="F:phosphorelay response regulator activity"/>
    <property type="evidence" value="ECO:0007669"/>
    <property type="project" value="TreeGrafter"/>
</dbReference>
<dbReference type="PROSITE" id="PS50887">
    <property type="entry name" value="GGDEF"/>
    <property type="match status" value="1"/>
</dbReference>
<dbReference type="Gene3D" id="3.30.70.270">
    <property type="match status" value="1"/>
</dbReference>
<dbReference type="GO" id="GO:0006355">
    <property type="term" value="P:regulation of DNA-templated transcription"/>
    <property type="evidence" value="ECO:0007669"/>
    <property type="project" value="TreeGrafter"/>
</dbReference>
<evidence type="ECO:0000256" key="3">
    <source>
        <dbReference type="ARBA" id="ARBA00023015"/>
    </source>
</evidence>
<dbReference type="InterPro" id="IPR029787">
    <property type="entry name" value="Nucleotide_cyclase"/>
</dbReference>
<dbReference type="SMART" id="SM00448">
    <property type="entry name" value="REC"/>
    <property type="match status" value="1"/>
</dbReference>
<dbReference type="GO" id="GO:0000976">
    <property type="term" value="F:transcription cis-regulatory region binding"/>
    <property type="evidence" value="ECO:0007669"/>
    <property type="project" value="TreeGrafter"/>
</dbReference>
<accession>A0A6J4LBI8</accession>
<dbReference type="InterPro" id="IPR011006">
    <property type="entry name" value="CheY-like_superfamily"/>
</dbReference>
<sequence>MTTAPVRADAAGPAPDVPRVLVVDDDATIAGVARLCLELEGFAVDVVSDGSAALQAVRADPPDLVLLDVTMPGLSGLDVVRRLRAEAATAALPVMLVTARGLTADKVVGLAAGADDYIVKPFDPEELIARIRTTLRRTADARAVSPLTGLPGNVRIEVEIRSRVRAGTPYAIGHVDLDEFKSYNDHYGFLRGDALLLALSSCLTSAAAGQDPPVFVGHVGGDDFVLVSTPEQAEPVARRVAERFDEVVRRYYDPEDLARGVLVQPDRRGELREHPIVSVSIGVAWSGAADSDHRAVVAAAGEMKRYAKSQTGSSVAVDRRGSAGAGDG</sequence>
<dbReference type="AlphaFoldDB" id="A0A6J4LBI8"/>
<dbReference type="GO" id="GO:0032993">
    <property type="term" value="C:protein-DNA complex"/>
    <property type="evidence" value="ECO:0007669"/>
    <property type="project" value="TreeGrafter"/>
</dbReference>
<reference evidence="10" key="1">
    <citation type="submission" date="2020-02" db="EMBL/GenBank/DDBJ databases">
        <authorList>
            <person name="Meier V. D."/>
        </authorList>
    </citation>
    <scope>NUCLEOTIDE SEQUENCE</scope>
    <source>
        <strain evidence="10">AVDCRST_MAG16</strain>
    </source>
</reference>
<keyword evidence="1 6" id="KW-0597">Phosphoprotein</keyword>
<proteinExistence type="predicted"/>
<dbReference type="PANTHER" id="PTHR48111">
    <property type="entry name" value="REGULATOR OF RPOS"/>
    <property type="match status" value="1"/>
</dbReference>
<keyword evidence="4" id="KW-0238">DNA-binding</keyword>
<protein>
    <recommendedName>
        <fullName evidence="11">Two-component transcriptional response regulator, LuxR family</fullName>
    </recommendedName>
</protein>
<dbReference type="GO" id="GO:0005829">
    <property type="term" value="C:cytosol"/>
    <property type="evidence" value="ECO:0007669"/>
    <property type="project" value="TreeGrafter"/>
</dbReference>
<evidence type="ECO:0000256" key="4">
    <source>
        <dbReference type="ARBA" id="ARBA00023125"/>
    </source>
</evidence>
<organism evidence="10">
    <name type="scientific">uncultured Frankineae bacterium</name>
    <dbReference type="NCBI Taxonomy" id="437475"/>
    <lineage>
        <taxon>Bacteria</taxon>
        <taxon>Bacillati</taxon>
        <taxon>Actinomycetota</taxon>
        <taxon>Actinomycetes</taxon>
        <taxon>Frankiales</taxon>
        <taxon>environmental samples</taxon>
    </lineage>
</organism>
<evidence type="ECO:0000256" key="6">
    <source>
        <dbReference type="PROSITE-ProRule" id="PRU00169"/>
    </source>
</evidence>
<keyword evidence="3" id="KW-0805">Transcription regulation</keyword>
<dbReference type="Gene3D" id="6.10.250.690">
    <property type="match status" value="1"/>
</dbReference>
<name>A0A6J4LBI8_9ACTN</name>
<feature type="domain" description="Response regulatory" evidence="8">
    <location>
        <begin position="19"/>
        <end position="135"/>
    </location>
</feature>
<evidence type="ECO:0000259" key="9">
    <source>
        <dbReference type="PROSITE" id="PS50887"/>
    </source>
</evidence>
<dbReference type="EMBL" id="CADCUE010000093">
    <property type="protein sequence ID" value="CAA9327487.1"/>
    <property type="molecule type" value="Genomic_DNA"/>
</dbReference>
<evidence type="ECO:0000256" key="1">
    <source>
        <dbReference type="ARBA" id="ARBA00022553"/>
    </source>
</evidence>
<dbReference type="PANTHER" id="PTHR48111:SF21">
    <property type="entry name" value="DNA-BINDING DUAL MASTER TRANSCRIPTIONAL REGULATOR RPAA"/>
    <property type="match status" value="1"/>
</dbReference>
<evidence type="ECO:0000259" key="8">
    <source>
        <dbReference type="PROSITE" id="PS50110"/>
    </source>
</evidence>
<dbReference type="InterPro" id="IPR001789">
    <property type="entry name" value="Sig_transdc_resp-reg_receiver"/>
</dbReference>
<dbReference type="SUPFAM" id="SSF55073">
    <property type="entry name" value="Nucleotide cyclase"/>
    <property type="match status" value="1"/>
</dbReference>
<dbReference type="Gene3D" id="3.40.50.2300">
    <property type="match status" value="1"/>
</dbReference>
<keyword evidence="5" id="KW-0804">Transcription</keyword>
<evidence type="ECO:0000313" key="10">
    <source>
        <dbReference type="EMBL" id="CAA9327487.1"/>
    </source>
</evidence>
<evidence type="ECO:0000256" key="7">
    <source>
        <dbReference type="SAM" id="MobiDB-lite"/>
    </source>
</evidence>
<dbReference type="SUPFAM" id="SSF52172">
    <property type="entry name" value="CheY-like"/>
    <property type="match status" value="1"/>
</dbReference>
<feature type="domain" description="GGDEF" evidence="9">
    <location>
        <begin position="168"/>
        <end position="320"/>
    </location>
</feature>
<dbReference type="NCBIfam" id="TIGR00254">
    <property type="entry name" value="GGDEF"/>
    <property type="match status" value="1"/>
</dbReference>
<dbReference type="Pfam" id="PF00072">
    <property type="entry name" value="Response_reg"/>
    <property type="match status" value="1"/>
</dbReference>
<keyword evidence="2" id="KW-0902">Two-component regulatory system</keyword>
<dbReference type="Pfam" id="PF00990">
    <property type="entry name" value="GGDEF"/>
    <property type="match status" value="1"/>
</dbReference>
<dbReference type="SMART" id="SM00267">
    <property type="entry name" value="GGDEF"/>
    <property type="match status" value="1"/>
</dbReference>